<dbReference type="Proteomes" id="UP000887580">
    <property type="component" value="Unplaced"/>
</dbReference>
<dbReference type="WBParaSite" id="PS1159_v2.g13986.t1">
    <property type="protein sequence ID" value="PS1159_v2.g13986.t1"/>
    <property type="gene ID" value="PS1159_v2.g13986"/>
</dbReference>
<accession>A0AC35F582</accession>
<sequence length="423" mass="48043">MAKAVSDQLVVQIAPDEAGRCDSADVTLNRNDIEKSIDVLIDHAGFQWWWVVVPVGLLLIVLLAILITYLCIRRRRKNQKPKPKGLPPRSILNHDNEDQPKSPGVETAIPDESPKKKKKNKKKKADELDQSSKGSKKSKKEKRQPKYQPKSPGVETAIPVESPKKKKKNKKKKDGALDQSSKGSKKSKKEKRQPPKSKPSEREKVDHYEPLPSREKVNPYEPLPRKPGVAVIQTEQTQTEPTNDTTVETVITKVDVQKTIPEPAAAKPRPKLKYRSMYGAGGFGQLDQPFDYHLNEGSEYEPTINFDAVKIGSTPEVQKYGNFWSIIESLSIPKRYSGIFVNSEDAGQNIYFMIRDCVAEESKYSAFRALSNRMLEPLNPPKKSIDDDKKYFIRIFTFSYEPLTMEVHCRGQCPLFLFKLFDC</sequence>
<name>A0AC35F582_9BILA</name>
<evidence type="ECO:0000313" key="1">
    <source>
        <dbReference type="Proteomes" id="UP000887580"/>
    </source>
</evidence>
<organism evidence="1 2">
    <name type="scientific">Panagrolaimus sp. PS1159</name>
    <dbReference type="NCBI Taxonomy" id="55785"/>
    <lineage>
        <taxon>Eukaryota</taxon>
        <taxon>Metazoa</taxon>
        <taxon>Ecdysozoa</taxon>
        <taxon>Nematoda</taxon>
        <taxon>Chromadorea</taxon>
        <taxon>Rhabditida</taxon>
        <taxon>Tylenchina</taxon>
        <taxon>Panagrolaimomorpha</taxon>
        <taxon>Panagrolaimoidea</taxon>
        <taxon>Panagrolaimidae</taxon>
        <taxon>Panagrolaimus</taxon>
    </lineage>
</organism>
<reference evidence="2" key="1">
    <citation type="submission" date="2022-11" db="UniProtKB">
        <authorList>
            <consortium name="WormBaseParasite"/>
        </authorList>
    </citation>
    <scope>IDENTIFICATION</scope>
</reference>
<evidence type="ECO:0000313" key="2">
    <source>
        <dbReference type="WBParaSite" id="PS1159_v2.g13986.t1"/>
    </source>
</evidence>
<protein>
    <submittedName>
        <fullName evidence="2">Uncharacterized protein</fullName>
    </submittedName>
</protein>
<proteinExistence type="predicted"/>